<evidence type="ECO:0000256" key="4">
    <source>
        <dbReference type="ARBA" id="ARBA00023136"/>
    </source>
</evidence>
<dbReference type="InterPro" id="IPR028082">
    <property type="entry name" value="Peripla_BP_I"/>
</dbReference>
<dbReference type="EMBL" id="KI658383">
    <property type="protein sequence ID" value="ETN82793.1"/>
    <property type="molecule type" value="Genomic_DNA"/>
</dbReference>
<dbReference type="PANTHER" id="PTHR44755">
    <property type="entry name" value="NATRIURETIC PEPTIDE RECEPTOR 3-RELATED"/>
    <property type="match status" value="1"/>
</dbReference>
<name>W2TM33_NECAM</name>
<evidence type="ECO:0000313" key="6">
    <source>
        <dbReference type="EMBL" id="ETN82793.1"/>
    </source>
</evidence>
<dbReference type="Gene3D" id="3.40.50.2300">
    <property type="match status" value="1"/>
</dbReference>
<evidence type="ECO:0000259" key="5">
    <source>
        <dbReference type="Pfam" id="PF01094"/>
    </source>
</evidence>
<evidence type="ECO:0000256" key="2">
    <source>
        <dbReference type="ARBA" id="ARBA00022692"/>
    </source>
</evidence>
<protein>
    <recommendedName>
        <fullName evidence="5">Receptor ligand binding region domain-containing protein</fullName>
    </recommendedName>
</protein>
<dbReference type="GO" id="GO:0038023">
    <property type="term" value="F:signaling receptor activity"/>
    <property type="evidence" value="ECO:0007669"/>
    <property type="project" value="TreeGrafter"/>
</dbReference>
<dbReference type="InterPro" id="IPR052612">
    <property type="entry name" value="ANP_Clearance_Receptor"/>
</dbReference>
<dbReference type="SUPFAM" id="SSF53822">
    <property type="entry name" value="Periplasmic binding protein-like I"/>
    <property type="match status" value="1"/>
</dbReference>
<evidence type="ECO:0000313" key="7">
    <source>
        <dbReference type="Proteomes" id="UP000053676"/>
    </source>
</evidence>
<keyword evidence="7" id="KW-1185">Reference proteome</keyword>
<evidence type="ECO:0000256" key="1">
    <source>
        <dbReference type="ARBA" id="ARBA00004370"/>
    </source>
</evidence>
<sequence length="274" mass="30902">MLQNGKLDYVISLFRFSIIVRYDDCIEREAVGHAVELIRDLDVDVIIGPTCSIPAIAVGVMTAYYNLPQYVWGFTTANELAEASRFPTVTIMTPNYFTLSLALLSIMKHFEWDQFAFVYSGSEDNQKCPIFLTDIQKAVFQNPSFTISTVVEMRNVTTTDITSALRGTSAQARTLGRTGNNTAYVWEDRKEVPDGRDQEALQAFKRTFMISDGSTQSLDQDNDKTSALYNFTLEVSQRMAQPPISCTNCNMSKGWEVSDVKNNGKLTQEDKRER</sequence>
<dbReference type="InterPro" id="IPR001828">
    <property type="entry name" value="ANF_lig-bd_rcpt"/>
</dbReference>
<keyword evidence="2" id="KW-0812">Transmembrane</keyword>
<dbReference type="Proteomes" id="UP000053676">
    <property type="component" value="Unassembled WGS sequence"/>
</dbReference>
<dbReference type="AlphaFoldDB" id="W2TM33"/>
<dbReference type="OMA" id="CIEREAV"/>
<reference evidence="7" key="1">
    <citation type="journal article" date="2014" name="Nat. Genet.">
        <title>Genome of the human hookworm Necator americanus.</title>
        <authorList>
            <person name="Tang Y.T."/>
            <person name="Gao X."/>
            <person name="Rosa B.A."/>
            <person name="Abubucker S."/>
            <person name="Hallsworth-Pepin K."/>
            <person name="Martin J."/>
            <person name="Tyagi R."/>
            <person name="Heizer E."/>
            <person name="Zhang X."/>
            <person name="Bhonagiri-Palsikar V."/>
            <person name="Minx P."/>
            <person name="Warren W.C."/>
            <person name="Wang Q."/>
            <person name="Zhan B."/>
            <person name="Hotez P.J."/>
            <person name="Sternberg P.W."/>
            <person name="Dougall A."/>
            <person name="Gaze S.T."/>
            <person name="Mulvenna J."/>
            <person name="Sotillo J."/>
            <person name="Ranganathan S."/>
            <person name="Rabelo E.M."/>
            <person name="Wilson R.K."/>
            <person name="Felgner P.L."/>
            <person name="Bethony J."/>
            <person name="Hawdon J.M."/>
            <person name="Gasser R.B."/>
            <person name="Loukas A."/>
            <person name="Mitreva M."/>
        </authorList>
    </citation>
    <scope>NUCLEOTIDE SEQUENCE [LARGE SCALE GENOMIC DNA]</scope>
</reference>
<proteinExistence type="predicted"/>
<evidence type="ECO:0000256" key="3">
    <source>
        <dbReference type="ARBA" id="ARBA00022989"/>
    </source>
</evidence>
<keyword evidence="3" id="KW-1133">Transmembrane helix</keyword>
<organism evidence="6 7">
    <name type="scientific">Necator americanus</name>
    <name type="common">Human hookworm</name>
    <dbReference type="NCBI Taxonomy" id="51031"/>
    <lineage>
        <taxon>Eukaryota</taxon>
        <taxon>Metazoa</taxon>
        <taxon>Ecdysozoa</taxon>
        <taxon>Nematoda</taxon>
        <taxon>Chromadorea</taxon>
        <taxon>Rhabditida</taxon>
        <taxon>Rhabditina</taxon>
        <taxon>Rhabditomorpha</taxon>
        <taxon>Strongyloidea</taxon>
        <taxon>Ancylostomatidae</taxon>
        <taxon>Bunostominae</taxon>
        <taxon>Necator</taxon>
    </lineage>
</organism>
<keyword evidence="4" id="KW-0472">Membrane</keyword>
<dbReference type="PANTHER" id="PTHR44755:SF8">
    <property type="entry name" value="RECEPTOR LIGAND BINDING REGION DOMAIN-CONTAINING PROTEIN"/>
    <property type="match status" value="1"/>
</dbReference>
<dbReference type="Pfam" id="PF01094">
    <property type="entry name" value="ANF_receptor"/>
    <property type="match status" value="1"/>
</dbReference>
<dbReference type="GO" id="GO:0017046">
    <property type="term" value="F:peptide hormone binding"/>
    <property type="evidence" value="ECO:0007669"/>
    <property type="project" value="TreeGrafter"/>
</dbReference>
<dbReference type="KEGG" id="nai:NECAME_07798"/>
<accession>W2TM33</accession>
<feature type="domain" description="Receptor ligand binding region" evidence="5">
    <location>
        <begin position="14"/>
        <end position="166"/>
    </location>
</feature>
<dbReference type="OrthoDB" id="5864760at2759"/>
<dbReference type="GO" id="GO:0016020">
    <property type="term" value="C:membrane"/>
    <property type="evidence" value="ECO:0007669"/>
    <property type="project" value="UniProtKB-SubCell"/>
</dbReference>
<comment type="subcellular location">
    <subcellularLocation>
        <location evidence="1">Membrane</location>
    </subcellularLocation>
</comment>
<dbReference type="CDD" id="cd06352">
    <property type="entry name" value="PBP1_NPR_GC-like"/>
    <property type="match status" value="1"/>
</dbReference>
<gene>
    <name evidence="6" type="ORF">NECAME_07798</name>
</gene>
<dbReference type="GO" id="GO:0007165">
    <property type="term" value="P:signal transduction"/>
    <property type="evidence" value="ECO:0007669"/>
    <property type="project" value="TreeGrafter"/>
</dbReference>